<evidence type="ECO:0000256" key="1">
    <source>
        <dbReference type="SAM" id="MobiDB-lite"/>
    </source>
</evidence>
<sequence>MSFILQRIPDNEVWCLIIHHFFLGNHTDENKFNKRTRSKEAKKRGKSPLKANSKRGSTWCIPKCFDVTLRRGIEIGSETVRQMAPLRPIQGKRVYDPVLKAVFVDKNNIFLITQFFMSSLTLHLRRRVRILHARLNTKCAVWSLDFSSNVSDRLCINIYENITILRFYTFYKLMASVCVYWMNFEVKLSGAEQWL</sequence>
<name>T1JI94_STRMM</name>
<evidence type="ECO:0000313" key="2">
    <source>
        <dbReference type="EnsemblMetazoa" id="SMAR013575-PA"/>
    </source>
</evidence>
<dbReference type="HOGENOM" id="CLU_1397982_0_0_1"/>
<keyword evidence="3" id="KW-1185">Reference proteome</keyword>
<reference evidence="3" key="1">
    <citation type="submission" date="2011-05" db="EMBL/GenBank/DDBJ databases">
        <authorList>
            <person name="Richards S.R."/>
            <person name="Qu J."/>
            <person name="Jiang H."/>
            <person name="Jhangiani S.N."/>
            <person name="Agravi P."/>
            <person name="Goodspeed R."/>
            <person name="Gross S."/>
            <person name="Mandapat C."/>
            <person name="Jackson L."/>
            <person name="Mathew T."/>
            <person name="Pu L."/>
            <person name="Thornton R."/>
            <person name="Saada N."/>
            <person name="Wilczek-Boney K.B."/>
            <person name="Lee S."/>
            <person name="Kovar C."/>
            <person name="Wu Y."/>
            <person name="Scherer S.E."/>
            <person name="Worley K.C."/>
            <person name="Muzny D.M."/>
            <person name="Gibbs R."/>
        </authorList>
    </citation>
    <scope>NUCLEOTIDE SEQUENCE</scope>
    <source>
        <strain evidence="3">Brora</strain>
    </source>
</reference>
<dbReference type="AlphaFoldDB" id="T1JI94"/>
<evidence type="ECO:0000313" key="3">
    <source>
        <dbReference type="Proteomes" id="UP000014500"/>
    </source>
</evidence>
<dbReference type="EMBL" id="JH431948">
    <property type="status" value="NOT_ANNOTATED_CDS"/>
    <property type="molecule type" value="Genomic_DNA"/>
</dbReference>
<proteinExistence type="predicted"/>
<reference evidence="2" key="2">
    <citation type="submission" date="2015-02" db="UniProtKB">
        <authorList>
            <consortium name="EnsemblMetazoa"/>
        </authorList>
    </citation>
    <scope>IDENTIFICATION</scope>
</reference>
<organism evidence="2 3">
    <name type="scientific">Strigamia maritima</name>
    <name type="common">European centipede</name>
    <name type="synonym">Geophilus maritimus</name>
    <dbReference type="NCBI Taxonomy" id="126957"/>
    <lineage>
        <taxon>Eukaryota</taxon>
        <taxon>Metazoa</taxon>
        <taxon>Ecdysozoa</taxon>
        <taxon>Arthropoda</taxon>
        <taxon>Myriapoda</taxon>
        <taxon>Chilopoda</taxon>
        <taxon>Pleurostigmophora</taxon>
        <taxon>Geophilomorpha</taxon>
        <taxon>Linotaeniidae</taxon>
        <taxon>Strigamia</taxon>
    </lineage>
</organism>
<dbReference type="Proteomes" id="UP000014500">
    <property type="component" value="Unassembled WGS sequence"/>
</dbReference>
<feature type="compositionally biased region" description="Basic residues" evidence="1">
    <location>
        <begin position="35"/>
        <end position="47"/>
    </location>
</feature>
<feature type="region of interest" description="Disordered" evidence="1">
    <location>
        <begin position="35"/>
        <end position="55"/>
    </location>
</feature>
<accession>T1JI94</accession>
<dbReference type="EnsemblMetazoa" id="SMAR013575-RA">
    <property type="protein sequence ID" value="SMAR013575-PA"/>
    <property type="gene ID" value="SMAR013575"/>
</dbReference>
<protein>
    <submittedName>
        <fullName evidence="2">Uncharacterized protein</fullName>
    </submittedName>
</protein>